<dbReference type="GO" id="GO:0000155">
    <property type="term" value="F:phosphorelay sensor kinase activity"/>
    <property type="evidence" value="ECO:0007669"/>
    <property type="project" value="InterPro"/>
</dbReference>
<dbReference type="Pfam" id="PF00512">
    <property type="entry name" value="HisKA"/>
    <property type="match status" value="1"/>
</dbReference>
<sequence length="462" mass="51277">MAQSLKRSLALWWCVIMFCLGGLLLIEAWASAKRSADQALDGQLEAASLDIAEAIQWPDGSPMLEMPASALQILATRWQERVFYQLIGSQGELITSNTQLPISTRLHQQIRLAPVFANVEFQGSSLRLHGRQVTSAGWETQEPVEVWVAHTTEGREALAQTLVGGTLTRLAMTMLITGLILVFVMRAWLMPIRRLRQVLRGRKLDDYSALRVDVPAELRELTDTLDHLLERQDQHREALLRFIADASHQLRTPLAGLQNSSELALGSTDPERWRQALETIYQASGRTSRLAAQLLNLARLRHQVSQADLQNINLSALVRDSLMEWADRQQARGHDLGAELPEEDIWLQGEAWSLHELIGNLIDNALRYTPENTVITAGISRDAEGVSLWVEDNGPCSETDPQRWIAPFERAGLQGTEGSGLGLAIVASIAERHGAELKLSTRVPQGLRVCVQFPQGGADDQA</sequence>
<dbReference type="Gene3D" id="3.30.565.10">
    <property type="entry name" value="Histidine kinase-like ATPase, C-terminal domain"/>
    <property type="match status" value="1"/>
</dbReference>
<dbReference type="InterPro" id="IPR003661">
    <property type="entry name" value="HisK_dim/P_dom"/>
</dbReference>
<dbReference type="Pfam" id="PF02518">
    <property type="entry name" value="HATPase_c"/>
    <property type="match status" value="1"/>
</dbReference>
<dbReference type="PANTHER" id="PTHR45436:SF1">
    <property type="entry name" value="SENSOR PROTEIN QSEC"/>
    <property type="match status" value="1"/>
</dbReference>
<keyword evidence="7 8" id="KW-1133">Transmembrane helix</keyword>
<accession>A0A4V2PGE0</accession>
<dbReference type="InterPro" id="IPR005467">
    <property type="entry name" value="His_kinase_dom"/>
</dbReference>
<comment type="catalytic activity">
    <reaction evidence="1">
        <text>ATP + protein L-histidine = ADP + protein N-phospho-L-histidine.</text>
        <dbReference type="EC" id="2.7.13.3"/>
    </reaction>
</comment>
<evidence type="ECO:0000313" key="11">
    <source>
        <dbReference type="Proteomes" id="UP000294546"/>
    </source>
</evidence>
<comment type="caution">
    <text evidence="10">The sequence shown here is derived from an EMBL/GenBank/DDBJ whole genome shotgun (WGS) entry which is preliminary data.</text>
</comment>
<keyword evidence="5 8" id="KW-0812">Transmembrane</keyword>
<dbReference type="PROSITE" id="PS50109">
    <property type="entry name" value="HIS_KIN"/>
    <property type="match status" value="1"/>
</dbReference>
<keyword evidence="11" id="KW-1185">Reference proteome</keyword>
<evidence type="ECO:0000256" key="7">
    <source>
        <dbReference type="ARBA" id="ARBA00022989"/>
    </source>
</evidence>
<dbReference type="SUPFAM" id="SSF55874">
    <property type="entry name" value="ATPase domain of HSP90 chaperone/DNA topoisomerase II/histidine kinase"/>
    <property type="match status" value="1"/>
</dbReference>
<dbReference type="GO" id="GO:0005886">
    <property type="term" value="C:plasma membrane"/>
    <property type="evidence" value="ECO:0007669"/>
    <property type="project" value="TreeGrafter"/>
</dbReference>
<name>A0A4V2PGE0_9GAMM</name>
<dbReference type="AlphaFoldDB" id="A0A4V2PGE0"/>
<proteinExistence type="predicted"/>
<dbReference type="InterPro" id="IPR050428">
    <property type="entry name" value="TCS_sensor_his_kinase"/>
</dbReference>
<dbReference type="PANTHER" id="PTHR45436">
    <property type="entry name" value="SENSOR HISTIDINE KINASE YKOH"/>
    <property type="match status" value="1"/>
</dbReference>
<evidence type="ECO:0000256" key="3">
    <source>
        <dbReference type="ARBA" id="ARBA00022553"/>
    </source>
</evidence>
<evidence type="ECO:0000256" key="4">
    <source>
        <dbReference type="ARBA" id="ARBA00022679"/>
    </source>
</evidence>
<evidence type="ECO:0000256" key="6">
    <source>
        <dbReference type="ARBA" id="ARBA00022777"/>
    </source>
</evidence>
<dbReference type="InterPro" id="IPR036097">
    <property type="entry name" value="HisK_dim/P_sf"/>
</dbReference>
<dbReference type="CDD" id="cd00082">
    <property type="entry name" value="HisKA"/>
    <property type="match status" value="1"/>
</dbReference>
<feature type="domain" description="Histidine kinase" evidence="9">
    <location>
        <begin position="245"/>
        <end position="457"/>
    </location>
</feature>
<reference evidence="10 11" key="1">
    <citation type="submission" date="2019-03" db="EMBL/GenBank/DDBJ databases">
        <title>Genomic Encyclopedia of Archaeal and Bacterial Type Strains, Phase II (KMG-II): from individual species to whole genera.</title>
        <authorList>
            <person name="Goeker M."/>
        </authorList>
    </citation>
    <scope>NUCLEOTIDE SEQUENCE [LARGE SCALE GENOMIC DNA]</scope>
    <source>
        <strain evidence="10 11">DSM 27697</strain>
    </source>
</reference>
<dbReference type="Gene3D" id="1.10.287.130">
    <property type="match status" value="1"/>
</dbReference>
<dbReference type="EMBL" id="SMFU01000001">
    <property type="protein sequence ID" value="TCK16456.1"/>
    <property type="molecule type" value="Genomic_DNA"/>
</dbReference>
<dbReference type="SUPFAM" id="SSF47384">
    <property type="entry name" value="Homodimeric domain of signal transducing histidine kinase"/>
    <property type="match status" value="1"/>
</dbReference>
<keyword evidence="8" id="KW-0472">Membrane</keyword>
<protein>
    <recommendedName>
        <fullName evidence="2">histidine kinase</fullName>
        <ecNumber evidence="2">2.7.13.3</ecNumber>
    </recommendedName>
</protein>
<evidence type="ECO:0000259" key="9">
    <source>
        <dbReference type="PROSITE" id="PS50109"/>
    </source>
</evidence>
<dbReference type="Proteomes" id="UP000294546">
    <property type="component" value="Unassembled WGS sequence"/>
</dbReference>
<evidence type="ECO:0000256" key="2">
    <source>
        <dbReference type="ARBA" id="ARBA00012438"/>
    </source>
</evidence>
<dbReference type="CDD" id="cd00075">
    <property type="entry name" value="HATPase"/>
    <property type="match status" value="1"/>
</dbReference>
<evidence type="ECO:0000256" key="8">
    <source>
        <dbReference type="SAM" id="Phobius"/>
    </source>
</evidence>
<dbReference type="Pfam" id="PF08521">
    <property type="entry name" value="2CSK_N"/>
    <property type="match status" value="1"/>
</dbReference>
<dbReference type="InterPro" id="IPR036890">
    <property type="entry name" value="HATPase_C_sf"/>
</dbReference>
<keyword evidence="3" id="KW-0597">Phosphoprotein</keyword>
<feature type="transmembrane region" description="Helical" evidence="8">
    <location>
        <begin position="170"/>
        <end position="189"/>
    </location>
</feature>
<evidence type="ECO:0000256" key="5">
    <source>
        <dbReference type="ARBA" id="ARBA00022692"/>
    </source>
</evidence>
<dbReference type="SMART" id="SM00388">
    <property type="entry name" value="HisKA"/>
    <property type="match status" value="1"/>
</dbReference>
<evidence type="ECO:0000313" key="10">
    <source>
        <dbReference type="EMBL" id="TCK16456.1"/>
    </source>
</evidence>
<dbReference type="InterPro" id="IPR003594">
    <property type="entry name" value="HATPase_dom"/>
</dbReference>
<keyword evidence="6 10" id="KW-0418">Kinase</keyword>
<gene>
    <name evidence="10" type="ORF">CLV83_0007</name>
</gene>
<dbReference type="InterPro" id="IPR013727">
    <property type="entry name" value="2CSK_N"/>
</dbReference>
<dbReference type="RefSeq" id="WP_243642229.1">
    <property type="nucleotide sequence ID" value="NZ_SMFU01000001.1"/>
</dbReference>
<organism evidence="10 11">
    <name type="scientific">Marinobacterium mangrovicola</name>
    <dbReference type="NCBI Taxonomy" id="1476959"/>
    <lineage>
        <taxon>Bacteria</taxon>
        <taxon>Pseudomonadati</taxon>
        <taxon>Pseudomonadota</taxon>
        <taxon>Gammaproteobacteria</taxon>
        <taxon>Oceanospirillales</taxon>
        <taxon>Oceanospirillaceae</taxon>
        <taxon>Marinobacterium</taxon>
    </lineage>
</organism>
<evidence type="ECO:0000256" key="1">
    <source>
        <dbReference type="ARBA" id="ARBA00000085"/>
    </source>
</evidence>
<keyword evidence="4" id="KW-0808">Transferase</keyword>
<dbReference type="SMART" id="SM00387">
    <property type="entry name" value="HATPase_c"/>
    <property type="match status" value="1"/>
</dbReference>
<dbReference type="EC" id="2.7.13.3" evidence="2"/>